<dbReference type="EMBL" id="FOQU01000011">
    <property type="protein sequence ID" value="SFJ78724.1"/>
    <property type="molecule type" value="Genomic_DNA"/>
</dbReference>
<gene>
    <name evidence="1" type="ORF">SAMN05192543_11122</name>
</gene>
<dbReference type="Pfam" id="PF09684">
    <property type="entry name" value="Tail_P2_I"/>
    <property type="match status" value="1"/>
</dbReference>
<keyword evidence="2" id="KW-1185">Reference proteome</keyword>
<protein>
    <submittedName>
        <fullName evidence="1">Phage tail protein, P2 protein I family</fullName>
    </submittedName>
</protein>
<accession>A0A1I3U5C2</accession>
<name>A0A1I3U5C2_9BURK</name>
<reference evidence="1 2" key="1">
    <citation type="submission" date="2016-10" db="EMBL/GenBank/DDBJ databases">
        <authorList>
            <person name="de Groot N.N."/>
        </authorList>
    </citation>
    <scope>NUCLEOTIDE SEQUENCE [LARGE SCALE GENOMIC DNA]</scope>
    <source>
        <strain evidence="1 2">LMG 23650</strain>
    </source>
</reference>
<proteinExistence type="predicted"/>
<sequence>MTEVPEAAVRMPGLLPVNSTPLERSIAATTARTFDIPVPLADLMNPDTIPLALLPWLAWHLGVDTWKDYWPEQVKRARVKAAIPIARKRGTAAAVRDVVATFGANIAMREWFELEPPGVRGTFEIVMTVSSRDGTPATAAYVADIIAEIDRVKRASAHYTFTQGLSMQGTQRVAAAVRPALYRRLSLTD</sequence>
<dbReference type="Proteomes" id="UP000199548">
    <property type="component" value="Unassembled WGS sequence"/>
</dbReference>
<dbReference type="STRING" id="420953.SAMN05192543_11122"/>
<dbReference type="NCBIfam" id="TIGR01634">
    <property type="entry name" value="tail_P2_I"/>
    <property type="match status" value="1"/>
</dbReference>
<dbReference type="AlphaFoldDB" id="A0A1I3U5C2"/>
<evidence type="ECO:0000313" key="1">
    <source>
        <dbReference type="EMBL" id="SFJ78724.1"/>
    </source>
</evidence>
<organism evidence="1 2">
    <name type="scientific">Paraburkholderia megapolitana</name>
    <dbReference type="NCBI Taxonomy" id="420953"/>
    <lineage>
        <taxon>Bacteria</taxon>
        <taxon>Pseudomonadati</taxon>
        <taxon>Pseudomonadota</taxon>
        <taxon>Betaproteobacteria</taxon>
        <taxon>Burkholderiales</taxon>
        <taxon>Burkholderiaceae</taxon>
        <taxon>Paraburkholderia</taxon>
    </lineage>
</organism>
<dbReference type="InterPro" id="IPR006521">
    <property type="entry name" value="Tail_protein_I"/>
</dbReference>
<evidence type="ECO:0000313" key="2">
    <source>
        <dbReference type="Proteomes" id="UP000199548"/>
    </source>
</evidence>